<name>A0A382YZW0_9ZZZZ</name>
<dbReference type="Gene3D" id="3.90.1170.40">
    <property type="entry name" value="Molybdopterin biosynthesis MoaE subunit"/>
    <property type="match status" value="1"/>
</dbReference>
<dbReference type="SUPFAM" id="SSF54690">
    <property type="entry name" value="Molybdopterin synthase subunit MoaE"/>
    <property type="match status" value="1"/>
</dbReference>
<dbReference type="PANTHER" id="PTHR23404">
    <property type="entry name" value="MOLYBDOPTERIN SYNTHASE RELATED"/>
    <property type="match status" value="1"/>
</dbReference>
<evidence type="ECO:0008006" key="2">
    <source>
        <dbReference type="Google" id="ProtNLM"/>
    </source>
</evidence>
<dbReference type="AlphaFoldDB" id="A0A382YZW0"/>
<sequence>MVTAKALDSSLIRSAVQTDESGAVIIFEGVVRNHHEGHSVVRLEYEAYVEMATTQILHVRDEILSTFREREVYEVMIQHRIGTLEIGDTSLIVAVSAAHRADAFEAALKAVDRVKETVPIWKKEWSADGAQWQEGLKPRP</sequence>
<dbReference type="EMBL" id="UINC01179899">
    <property type="protein sequence ID" value="SVD88817.1"/>
    <property type="molecule type" value="Genomic_DNA"/>
</dbReference>
<organism evidence="1">
    <name type="scientific">marine metagenome</name>
    <dbReference type="NCBI Taxonomy" id="408172"/>
    <lineage>
        <taxon>unclassified sequences</taxon>
        <taxon>metagenomes</taxon>
        <taxon>ecological metagenomes</taxon>
    </lineage>
</organism>
<accession>A0A382YZW0</accession>
<dbReference type="GO" id="GO:0006777">
    <property type="term" value="P:Mo-molybdopterin cofactor biosynthetic process"/>
    <property type="evidence" value="ECO:0007669"/>
    <property type="project" value="InterPro"/>
</dbReference>
<reference evidence="1" key="1">
    <citation type="submission" date="2018-05" db="EMBL/GenBank/DDBJ databases">
        <authorList>
            <person name="Lanie J.A."/>
            <person name="Ng W.-L."/>
            <person name="Kazmierczak K.M."/>
            <person name="Andrzejewski T.M."/>
            <person name="Davidsen T.M."/>
            <person name="Wayne K.J."/>
            <person name="Tettelin H."/>
            <person name="Glass J.I."/>
            <person name="Rusch D."/>
            <person name="Podicherti R."/>
            <person name="Tsui H.-C.T."/>
            <person name="Winkler M.E."/>
        </authorList>
    </citation>
    <scope>NUCLEOTIDE SEQUENCE</scope>
</reference>
<evidence type="ECO:0000313" key="1">
    <source>
        <dbReference type="EMBL" id="SVD88817.1"/>
    </source>
</evidence>
<protein>
    <recommendedName>
        <fullName evidence="2">Molybdopterin synthase catalytic subunit</fullName>
    </recommendedName>
</protein>
<dbReference type="InterPro" id="IPR003448">
    <property type="entry name" value="Mopterin_biosynth_MoaE"/>
</dbReference>
<proteinExistence type="predicted"/>
<dbReference type="InterPro" id="IPR036563">
    <property type="entry name" value="MoaE_sf"/>
</dbReference>
<dbReference type="Pfam" id="PF02391">
    <property type="entry name" value="MoaE"/>
    <property type="match status" value="1"/>
</dbReference>
<gene>
    <name evidence="1" type="ORF">METZ01_LOCUS441671</name>
</gene>
<dbReference type="CDD" id="cd00756">
    <property type="entry name" value="MoaE"/>
    <property type="match status" value="1"/>
</dbReference>